<dbReference type="InterPro" id="IPR015943">
    <property type="entry name" value="WD40/YVTN_repeat-like_dom_sf"/>
</dbReference>
<comment type="caution">
    <text evidence="4">The sequence shown here is derived from an EMBL/GenBank/DDBJ whole genome shotgun (WGS) entry which is preliminary data.</text>
</comment>
<evidence type="ECO:0000256" key="3">
    <source>
        <dbReference type="SAM" id="MobiDB-lite"/>
    </source>
</evidence>
<evidence type="ECO:0000256" key="2">
    <source>
        <dbReference type="ARBA" id="ARBA00022737"/>
    </source>
</evidence>
<dbReference type="InterPro" id="IPR001680">
    <property type="entry name" value="WD40_rpt"/>
</dbReference>
<keyword evidence="2" id="KW-0677">Repeat</keyword>
<feature type="compositionally biased region" description="Basic and acidic residues" evidence="3">
    <location>
        <begin position="127"/>
        <end position="136"/>
    </location>
</feature>
<dbReference type="GO" id="GO:1905786">
    <property type="term" value="P:positive regulation of anaphase-promoting complex-dependent catabolic process"/>
    <property type="evidence" value="ECO:0007669"/>
    <property type="project" value="TreeGrafter"/>
</dbReference>
<evidence type="ECO:0000256" key="1">
    <source>
        <dbReference type="ARBA" id="ARBA00022574"/>
    </source>
</evidence>
<dbReference type="EMBL" id="JAQQPM010000003">
    <property type="protein sequence ID" value="KAK2069839.1"/>
    <property type="molecule type" value="Genomic_DNA"/>
</dbReference>
<name>A0AAD9MAC5_9PEZI</name>
<dbReference type="PANTHER" id="PTHR19918">
    <property type="entry name" value="CELL DIVISION CYCLE 20 CDC20 FIZZY -RELATED"/>
    <property type="match status" value="1"/>
</dbReference>
<evidence type="ECO:0000313" key="5">
    <source>
        <dbReference type="Proteomes" id="UP001217918"/>
    </source>
</evidence>
<dbReference type="GO" id="GO:0031145">
    <property type="term" value="P:anaphase-promoting complex-dependent catabolic process"/>
    <property type="evidence" value="ECO:0007669"/>
    <property type="project" value="TreeGrafter"/>
</dbReference>
<dbReference type="Gene3D" id="2.130.10.10">
    <property type="entry name" value="YVTN repeat-like/Quinoprotein amine dehydrogenase"/>
    <property type="match status" value="2"/>
</dbReference>
<dbReference type="Pfam" id="PF00400">
    <property type="entry name" value="WD40"/>
    <property type="match status" value="1"/>
</dbReference>
<dbReference type="Proteomes" id="UP001217918">
    <property type="component" value="Unassembled WGS sequence"/>
</dbReference>
<dbReference type="GO" id="GO:0010997">
    <property type="term" value="F:anaphase-promoting complex binding"/>
    <property type="evidence" value="ECO:0007669"/>
    <property type="project" value="InterPro"/>
</dbReference>
<dbReference type="InterPro" id="IPR036322">
    <property type="entry name" value="WD40_repeat_dom_sf"/>
</dbReference>
<feature type="region of interest" description="Disordered" evidence="3">
    <location>
        <begin position="127"/>
        <end position="148"/>
    </location>
</feature>
<evidence type="ECO:0000313" key="4">
    <source>
        <dbReference type="EMBL" id="KAK2069839.1"/>
    </source>
</evidence>
<sequence length="334" mass="36233">MVPTEDLLVGDDQGIVYFFSVEWPDRWEVERFNWPGVMRLRAKISVHSQQICGLAWSANGSLFATGGNDNLCYCFESSKIINARGPVGSRRRGPLAVDVERGVVDASIRTRWPPYHINFDEPWTTEPDRTEVRRTSTDSVPHFGEGDHKQRWTHGAAVKAIAFCPWQEGLLATGGGSNDKCIHFYHSTTGTALATISVSAQVTGLIWSTTAREIAATFGYTQPEHPMRIAVFAWPACTQVASIPWAGNHRALYAVPYPSLRRPATAAAEDRRTGSVTTAPPVGSIVVAASDGSVKFHEIWPTGGRSAVGGVGMLGGSAILDCLEGIDPEGDVIR</sequence>
<keyword evidence="1" id="KW-0853">WD repeat</keyword>
<dbReference type="GO" id="GO:1990757">
    <property type="term" value="F:ubiquitin ligase activator activity"/>
    <property type="evidence" value="ECO:0007669"/>
    <property type="project" value="TreeGrafter"/>
</dbReference>
<dbReference type="GO" id="GO:0005680">
    <property type="term" value="C:anaphase-promoting complex"/>
    <property type="evidence" value="ECO:0007669"/>
    <property type="project" value="TreeGrafter"/>
</dbReference>
<dbReference type="PANTHER" id="PTHR19918:SF5">
    <property type="entry name" value="MEIOSIS-SPECIFIC APC_C ACTIVATOR PROTEIN AMA1"/>
    <property type="match status" value="1"/>
</dbReference>
<proteinExistence type="predicted"/>
<reference evidence="4" key="1">
    <citation type="journal article" date="2023" name="Mol. Plant Microbe Interact.">
        <title>Elucidating the Obligate Nature and Biological Capacity of an Invasive Fungal Corn Pathogen.</title>
        <authorList>
            <person name="MacCready J.S."/>
            <person name="Roggenkamp E.M."/>
            <person name="Gdanetz K."/>
            <person name="Chilvers M.I."/>
        </authorList>
    </citation>
    <scope>NUCLEOTIDE SEQUENCE</scope>
    <source>
        <strain evidence="4">PM02</strain>
    </source>
</reference>
<dbReference type="SMART" id="SM00320">
    <property type="entry name" value="WD40"/>
    <property type="match status" value="2"/>
</dbReference>
<dbReference type="InterPro" id="IPR033010">
    <property type="entry name" value="Cdc20/Fizzy"/>
</dbReference>
<dbReference type="AlphaFoldDB" id="A0AAD9MAC5"/>
<organism evidence="4 5">
    <name type="scientific">Phyllachora maydis</name>
    <dbReference type="NCBI Taxonomy" id="1825666"/>
    <lineage>
        <taxon>Eukaryota</taxon>
        <taxon>Fungi</taxon>
        <taxon>Dikarya</taxon>
        <taxon>Ascomycota</taxon>
        <taxon>Pezizomycotina</taxon>
        <taxon>Sordariomycetes</taxon>
        <taxon>Sordariomycetidae</taxon>
        <taxon>Phyllachorales</taxon>
        <taxon>Phyllachoraceae</taxon>
        <taxon>Phyllachora</taxon>
    </lineage>
</organism>
<accession>A0AAD9MAC5</accession>
<keyword evidence="5" id="KW-1185">Reference proteome</keyword>
<dbReference type="SUPFAM" id="SSF50978">
    <property type="entry name" value="WD40 repeat-like"/>
    <property type="match status" value="1"/>
</dbReference>
<evidence type="ECO:0008006" key="6">
    <source>
        <dbReference type="Google" id="ProtNLM"/>
    </source>
</evidence>
<protein>
    <recommendedName>
        <fullName evidence="6">Meiosis-specific APC/C activator protein AMA1</fullName>
    </recommendedName>
</protein>
<gene>
    <name evidence="4" type="ORF">P8C59_004385</name>
</gene>